<comment type="caution">
    <text evidence="1">The sequence shown here is derived from an EMBL/GenBank/DDBJ whole genome shotgun (WGS) entry which is preliminary data.</text>
</comment>
<sequence>MQLQVHEPVKNPIPWPIVGLAFALYGANIGVLLLNEYLLAQQLRVQVPGSFNNLRCCSCNESGSQAESKFPEAVAEDLCAVSLLFCFSVVSGNVSLRFLPVSFNQAVGATTPFLTADFAYLMSKKRELWVTHATLAPAVAGITVATKMLYYFFCLFNHAFNNFHLFRFITCVSATAARAFKEKLNSMNLLMHMAPITVLFLLPSTLLMKKNVTGENHISCKRRRENDLVSALQFFTGIFCKLPNFLSLNTQARRLSSSFFQPCPVLGNAKGVVAVVVSILILEILCR</sequence>
<dbReference type="Proteomes" id="UP000829398">
    <property type="component" value="Chromosome 6"/>
</dbReference>
<organism evidence="1 2">
    <name type="scientific">Citrus sinensis</name>
    <name type="common">Sweet orange</name>
    <name type="synonym">Citrus aurantium var. sinensis</name>
    <dbReference type="NCBI Taxonomy" id="2711"/>
    <lineage>
        <taxon>Eukaryota</taxon>
        <taxon>Viridiplantae</taxon>
        <taxon>Streptophyta</taxon>
        <taxon>Embryophyta</taxon>
        <taxon>Tracheophyta</taxon>
        <taxon>Spermatophyta</taxon>
        <taxon>Magnoliopsida</taxon>
        <taxon>eudicotyledons</taxon>
        <taxon>Gunneridae</taxon>
        <taxon>Pentapetalae</taxon>
        <taxon>rosids</taxon>
        <taxon>malvids</taxon>
        <taxon>Sapindales</taxon>
        <taxon>Rutaceae</taxon>
        <taxon>Aurantioideae</taxon>
        <taxon>Citrus</taxon>
    </lineage>
</organism>
<gene>
    <name evidence="1" type="ORF">KPL71_018057</name>
</gene>
<name>A0ACB8JUR2_CITSI</name>
<protein>
    <submittedName>
        <fullName evidence="1">Sugar phosphate/phosphate translocator</fullName>
    </submittedName>
</protein>
<accession>A0ACB8JUR2</accession>
<evidence type="ECO:0000313" key="1">
    <source>
        <dbReference type="EMBL" id="KAH9736313.1"/>
    </source>
</evidence>
<keyword evidence="2" id="KW-1185">Reference proteome</keyword>
<reference evidence="2" key="1">
    <citation type="journal article" date="2023" name="Hortic. Res.">
        <title>A chromosome-level phased genome enabling allele-level studies in sweet orange: a case study on citrus Huanglongbing tolerance.</title>
        <authorList>
            <person name="Wu B."/>
            <person name="Yu Q."/>
            <person name="Deng Z."/>
            <person name="Duan Y."/>
            <person name="Luo F."/>
            <person name="Gmitter F. Jr."/>
        </authorList>
    </citation>
    <scope>NUCLEOTIDE SEQUENCE [LARGE SCALE GENOMIC DNA]</scope>
    <source>
        <strain evidence="2">cv. Valencia</strain>
    </source>
</reference>
<evidence type="ECO:0000313" key="2">
    <source>
        <dbReference type="Proteomes" id="UP000829398"/>
    </source>
</evidence>
<dbReference type="EMBL" id="CM039175">
    <property type="protein sequence ID" value="KAH9736313.1"/>
    <property type="molecule type" value="Genomic_DNA"/>
</dbReference>
<proteinExistence type="predicted"/>